<proteinExistence type="predicted"/>
<dbReference type="InterPro" id="IPR027417">
    <property type="entry name" value="P-loop_NTPase"/>
</dbReference>
<dbReference type="GO" id="GO:0043531">
    <property type="term" value="F:ADP binding"/>
    <property type="evidence" value="ECO:0007669"/>
    <property type="project" value="InterPro"/>
</dbReference>
<reference evidence="3" key="2">
    <citation type="journal article" date="2017" name="Nat. Plants">
        <title>The Aegilops tauschii genome reveals multiple impacts of transposons.</title>
        <authorList>
            <person name="Zhao G."/>
            <person name="Zou C."/>
            <person name="Li K."/>
            <person name="Wang K."/>
            <person name="Li T."/>
            <person name="Gao L."/>
            <person name="Zhang X."/>
            <person name="Wang H."/>
            <person name="Yang Z."/>
            <person name="Liu X."/>
            <person name="Jiang W."/>
            <person name="Mao L."/>
            <person name="Kong X."/>
            <person name="Jiao Y."/>
            <person name="Jia J."/>
        </authorList>
    </citation>
    <scope>NUCLEOTIDE SEQUENCE [LARGE SCALE GENOMIC DNA]</scope>
    <source>
        <strain evidence="3">cv. AL8/78</strain>
    </source>
</reference>
<reference evidence="2" key="4">
    <citation type="submission" date="2019-03" db="UniProtKB">
        <authorList>
            <consortium name="EnsemblPlants"/>
        </authorList>
    </citation>
    <scope>IDENTIFICATION</scope>
</reference>
<dbReference type="Gramene" id="AET5Gv20115400.1">
    <property type="protein sequence ID" value="AET5Gv20115400.1"/>
    <property type="gene ID" value="AET5Gv20115400"/>
</dbReference>
<dbReference type="Proteomes" id="UP000015105">
    <property type="component" value="Chromosome 5D"/>
</dbReference>
<evidence type="ECO:0000313" key="3">
    <source>
        <dbReference type="Proteomes" id="UP000015105"/>
    </source>
</evidence>
<evidence type="ECO:0000259" key="1">
    <source>
        <dbReference type="Pfam" id="PF00931"/>
    </source>
</evidence>
<reference evidence="2" key="3">
    <citation type="journal article" date="2017" name="Nature">
        <title>Genome sequence of the progenitor of the wheat D genome Aegilops tauschii.</title>
        <authorList>
            <person name="Luo M.C."/>
            <person name="Gu Y.Q."/>
            <person name="Puiu D."/>
            <person name="Wang H."/>
            <person name="Twardziok S.O."/>
            <person name="Deal K.R."/>
            <person name="Huo N."/>
            <person name="Zhu T."/>
            <person name="Wang L."/>
            <person name="Wang Y."/>
            <person name="McGuire P.E."/>
            <person name="Liu S."/>
            <person name="Long H."/>
            <person name="Ramasamy R.K."/>
            <person name="Rodriguez J.C."/>
            <person name="Van S.L."/>
            <person name="Yuan L."/>
            <person name="Wang Z."/>
            <person name="Xia Z."/>
            <person name="Xiao L."/>
            <person name="Anderson O.D."/>
            <person name="Ouyang S."/>
            <person name="Liang Y."/>
            <person name="Zimin A.V."/>
            <person name="Pertea G."/>
            <person name="Qi P."/>
            <person name="Bennetzen J.L."/>
            <person name="Dai X."/>
            <person name="Dawson M.W."/>
            <person name="Muller H.G."/>
            <person name="Kugler K."/>
            <person name="Rivarola-Duarte L."/>
            <person name="Spannagl M."/>
            <person name="Mayer K.F.X."/>
            <person name="Lu F.H."/>
            <person name="Bevan M.W."/>
            <person name="Leroy P."/>
            <person name="Li P."/>
            <person name="You F.M."/>
            <person name="Sun Q."/>
            <person name="Liu Z."/>
            <person name="Lyons E."/>
            <person name="Wicker T."/>
            <person name="Salzberg S.L."/>
            <person name="Devos K.M."/>
            <person name="Dvorak J."/>
        </authorList>
    </citation>
    <scope>NUCLEOTIDE SEQUENCE [LARGE SCALE GENOMIC DNA]</scope>
    <source>
        <strain evidence="2">cv. AL8/78</strain>
    </source>
</reference>
<name>A0A453JM12_AEGTS</name>
<dbReference type="SUPFAM" id="SSF52540">
    <property type="entry name" value="P-loop containing nucleoside triphosphate hydrolases"/>
    <property type="match status" value="1"/>
</dbReference>
<dbReference type="STRING" id="200361.A0A453JM12"/>
<reference evidence="3" key="1">
    <citation type="journal article" date="2014" name="Science">
        <title>Ancient hybridizations among the ancestral genomes of bread wheat.</title>
        <authorList>
            <consortium name="International Wheat Genome Sequencing Consortium,"/>
            <person name="Marcussen T."/>
            <person name="Sandve S.R."/>
            <person name="Heier L."/>
            <person name="Spannagl M."/>
            <person name="Pfeifer M."/>
            <person name="Jakobsen K.S."/>
            <person name="Wulff B.B."/>
            <person name="Steuernagel B."/>
            <person name="Mayer K.F."/>
            <person name="Olsen O.A."/>
        </authorList>
    </citation>
    <scope>NUCLEOTIDE SEQUENCE [LARGE SCALE GENOMIC DNA]</scope>
    <source>
        <strain evidence="3">cv. AL8/78</strain>
    </source>
</reference>
<protein>
    <recommendedName>
        <fullName evidence="1">NB-ARC domain-containing protein</fullName>
    </recommendedName>
</protein>
<dbReference type="AlphaFoldDB" id="A0A453JM12"/>
<feature type="domain" description="NB-ARC" evidence="1">
    <location>
        <begin position="33"/>
        <end position="103"/>
    </location>
</feature>
<organism evidence="2 3">
    <name type="scientific">Aegilops tauschii subsp. strangulata</name>
    <name type="common">Goatgrass</name>
    <dbReference type="NCBI Taxonomy" id="200361"/>
    <lineage>
        <taxon>Eukaryota</taxon>
        <taxon>Viridiplantae</taxon>
        <taxon>Streptophyta</taxon>
        <taxon>Embryophyta</taxon>
        <taxon>Tracheophyta</taxon>
        <taxon>Spermatophyta</taxon>
        <taxon>Magnoliopsida</taxon>
        <taxon>Liliopsida</taxon>
        <taxon>Poales</taxon>
        <taxon>Poaceae</taxon>
        <taxon>BOP clade</taxon>
        <taxon>Pooideae</taxon>
        <taxon>Triticodae</taxon>
        <taxon>Triticeae</taxon>
        <taxon>Triticinae</taxon>
        <taxon>Aegilops</taxon>
    </lineage>
</organism>
<dbReference type="PANTHER" id="PTHR36766:SF36">
    <property type="entry name" value="AAA+ ATPASE DOMAIN-CONTAINING PROTEIN"/>
    <property type="match status" value="1"/>
</dbReference>
<sequence length="130" mass="13921">QDRMVTRSQAVDRKTDPLLERSGVVGEKIEDDTRALVKVLTEEVADDSDSIMIVAIVGVGGIGKTTLSKKVFNDEAIQGKFAKKIWLSITQVFNEVELLRTAITAANGNLPGSRGGSQDKVLLVPALADA</sequence>
<dbReference type="InterPro" id="IPR002182">
    <property type="entry name" value="NB-ARC"/>
</dbReference>
<dbReference type="Pfam" id="PF00931">
    <property type="entry name" value="NB-ARC"/>
    <property type="match status" value="1"/>
</dbReference>
<accession>A0A453JM12</accession>
<dbReference type="EnsemblPlants" id="AET5Gv20115400.1">
    <property type="protein sequence ID" value="AET5Gv20115400.1"/>
    <property type="gene ID" value="AET5Gv20115400"/>
</dbReference>
<evidence type="ECO:0000313" key="2">
    <source>
        <dbReference type="EnsemblPlants" id="AET5Gv20115400.1"/>
    </source>
</evidence>
<dbReference type="PANTHER" id="PTHR36766">
    <property type="entry name" value="PLANT BROAD-SPECTRUM MILDEW RESISTANCE PROTEIN RPW8"/>
    <property type="match status" value="1"/>
</dbReference>
<reference evidence="2" key="5">
    <citation type="journal article" date="2021" name="G3 (Bethesda)">
        <title>Aegilops tauschii genome assembly Aet v5.0 features greater sequence contiguity and improved annotation.</title>
        <authorList>
            <person name="Wang L."/>
            <person name="Zhu T."/>
            <person name="Rodriguez J.C."/>
            <person name="Deal K.R."/>
            <person name="Dubcovsky J."/>
            <person name="McGuire P.E."/>
            <person name="Lux T."/>
            <person name="Spannagl M."/>
            <person name="Mayer K.F.X."/>
            <person name="Baldrich P."/>
            <person name="Meyers B.C."/>
            <person name="Huo N."/>
            <person name="Gu Y.Q."/>
            <person name="Zhou H."/>
            <person name="Devos K.M."/>
            <person name="Bennetzen J.L."/>
            <person name="Unver T."/>
            <person name="Budak H."/>
            <person name="Gulick P.J."/>
            <person name="Galiba G."/>
            <person name="Kalapos B."/>
            <person name="Nelson D.R."/>
            <person name="Li P."/>
            <person name="You F.M."/>
            <person name="Luo M.C."/>
            <person name="Dvorak J."/>
        </authorList>
    </citation>
    <scope>NUCLEOTIDE SEQUENCE [LARGE SCALE GENOMIC DNA]</scope>
    <source>
        <strain evidence="2">cv. AL8/78</strain>
    </source>
</reference>
<dbReference type="Gene3D" id="3.40.50.300">
    <property type="entry name" value="P-loop containing nucleotide triphosphate hydrolases"/>
    <property type="match status" value="1"/>
</dbReference>
<keyword evidence="3" id="KW-1185">Reference proteome</keyword>